<keyword evidence="1" id="KW-1133">Transmembrane helix</keyword>
<gene>
    <name evidence="2" type="ORF">yc1106_05183</name>
</gene>
<organism evidence="2 3">
    <name type="scientific">Curvularia clavata</name>
    <dbReference type="NCBI Taxonomy" id="95742"/>
    <lineage>
        <taxon>Eukaryota</taxon>
        <taxon>Fungi</taxon>
        <taxon>Dikarya</taxon>
        <taxon>Ascomycota</taxon>
        <taxon>Pezizomycotina</taxon>
        <taxon>Dothideomycetes</taxon>
        <taxon>Pleosporomycetidae</taxon>
        <taxon>Pleosporales</taxon>
        <taxon>Pleosporineae</taxon>
        <taxon>Pleosporaceae</taxon>
        <taxon>Curvularia</taxon>
    </lineage>
</organism>
<proteinExistence type="predicted"/>
<dbReference type="Proteomes" id="UP001056012">
    <property type="component" value="Chromosome 3"/>
</dbReference>
<dbReference type="EMBL" id="CP089276">
    <property type="protein sequence ID" value="USP77909.1"/>
    <property type="molecule type" value="Genomic_DNA"/>
</dbReference>
<dbReference type="Gene3D" id="3.90.550.10">
    <property type="entry name" value="Spore Coat Polysaccharide Biosynthesis Protein SpsA, Chain A"/>
    <property type="match status" value="1"/>
</dbReference>
<evidence type="ECO:0000313" key="3">
    <source>
        <dbReference type="Proteomes" id="UP001056012"/>
    </source>
</evidence>
<dbReference type="OrthoDB" id="5367275at2759"/>
<keyword evidence="3" id="KW-1185">Reference proteome</keyword>
<dbReference type="VEuPathDB" id="FungiDB:yc1106_05183"/>
<keyword evidence="1" id="KW-0472">Membrane</keyword>
<name>A0A9Q8Z8C6_CURCL</name>
<dbReference type="InterPro" id="IPR029044">
    <property type="entry name" value="Nucleotide-diphossugar_trans"/>
</dbReference>
<reference evidence="2" key="1">
    <citation type="submission" date="2021-12" db="EMBL/GenBank/DDBJ databases">
        <title>Curvularia clavata genome.</title>
        <authorList>
            <person name="Cao Y."/>
        </authorList>
    </citation>
    <scope>NUCLEOTIDE SEQUENCE</scope>
    <source>
        <strain evidence="2">Yc1106</strain>
    </source>
</reference>
<keyword evidence="1" id="KW-0812">Transmembrane</keyword>
<protein>
    <submittedName>
        <fullName evidence="2">Glycosyltransferase family 8 protein</fullName>
    </submittedName>
</protein>
<feature type="transmembrane region" description="Helical" evidence="1">
    <location>
        <begin position="12"/>
        <end position="34"/>
    </location>
</feature>
<evidence type="ECO:0000313" key="2">
    <source>
        <dbReference type="EMBL" id="USP77909.1"/>
    </source>
</evidence>
<accession>A0A9Q8Z8C6</accession>
<dbReference type="AlphaFoldDB" id="A0A9Q8Z8C6"/>
<sequence length="396" mass="44747">MGRLLLTSGQVSILLSVTIVFFFTLALFLSGWVLQQRYVHSLQAAIKPRLPKPLPAQKPIEPPTLDAKWARPMGSRPEVDDTYAQYVAGLTMDWSRLGYVQVVREHVELCSAVMLLSDLHRMKSPAKRILMFPKPWLAEAQDNQYSPEMTTTRRLLRTAARRYGVTLIPMKPIVEGTDGEALRNAPLLLPIAYHTLPSSYSLASLYSLVDYERLLYLEGPGVLLDASALDSLLAFSKSEPMAAYPATPERTDMSTSLLMIHPSQQSYSQLRALRASKPTSDLDMFRKTFTVPESLISEWSLSMGNVVYESQKLRTASDGFNATAFEQATTFVRLSDPELPGPEYDVPYAERARLRPRNEEAQEAWSRLYERFRQQRMEVCGLDLETYRPVTVSGEL</sequence>
<evidence type="ECO:0000256" key="1">
    <source>
        <dbReference type="SAM" id="Phobius"/>
    </source>
</evidence>